<dbReference type="EMBL" id="JAUFRC010000002">
    <property type="protein sequence ID" value="MDN3713820.1"/>
    <property type="molecule type" value="Genomic_DNA"/>
</dbReference>
<sequence>MTDSDLRPFERAVSAPDSADADLWFIGRIRTPWTDRRACPRKGDAQDGPLCEIVLDPRWSEAMLGLEGKTRLQILYWMHLARRDVVRQNPDFGNRAIGTFALRSPLRPNPIASSTVTLERIEGTSLFVRGLDCIDQTPLVDIKPIFCFDEQPEKRIA</sequence>
<dbReference type="SUPFAM" id="SSF118196">
    <property type="entry name" value="YaeB-like"/>
    <property type="match status" value="1"/>
</dbReference>
<dbReference type="RefSeq" id="WP_377688195.1">
    <property type="nucleotide sequence ID" value="NZ_JBHMDZ010000048.1"/>
</dbReference>
<keyword evidence="4" id="KW-0808">Transferase</keyword>
<evidence type="ECO:0000256" key="2">
    <source>
        <dbReference type="ARBA" id="ARBA00033753"/>
    </source>
</evidence>
<comment type="similarity">
    <text evidence="2">Belongs to the tRNA methyltransferase O family.</text>
</comment>
<evidence type="ECO:0000259" key="3">
    <source>
        <dbReference type="PROSITE" id="PS51668"/>
    </source>
</evidence>
<name>A0ABT8D9V5_9RHOB</name>
<dbReference type="EMBL" id="JAUFRC010000002">
    <property type="protein sequence ID" value="MDN3713567.1"/>
    <property type="molecule type" value="Genomic_DNA"/>
</dbReference>
<reference evidence="4" key="3">
    <citation type="submission" date="2023-06" db="EMBL/GenBank/DDBJ databases">
        <authorList>
            <person name="Lucena T."/>
            <person name="Sun Q."/>
        </authorList>
    </citation>
    <scope>NUCLEOTIDE SEQUENCE</scope>
    <source>
        <strain evidence="4">CECT 8482</strain>
    </source>
</reference>
<dbReference type="Pfam" id="PF01980">
    <property type="entry name" value="TrmO_N"/>
    <property type="match status" value="1"/>
</dbReference>
<evidence type="ECO:0000313" key="6">
    <source>
        <dbReference type="Proteomes" id="UP001243846"/>
    </source>
</evidence>
<dbReference type="InterPro" id="IPR036414">
    <property type="entry name" value="YaeB_N_sf"/>
</dbReference>
<keyword evidence="6" id="KW-1185">Reference proteome</keyword>
<feature type="domain" description="TsaA-like" evidence="3">
    <location>
        <begin position="23"/>
        <end position="154"/>
    </location>
</feature>
<keyword evidence="4" id="KW-0489">Methyltransferase</keyword>
<reference evidence="6" key="2">
    <citation type="journal article" date="2019" name="Int. J. Syst. Evol. Microbiol.">
        <title>The Global Catalogue of Microorganisms (GCM) 10K type strain sequencing project: providing services to taxonomists for standard genome sequencing and annotation.</title>
        <authorList>
            <consortium name="The Broad Institute Genomics Platform"/>
            <consortium name="The Broad Institute Genome Sequencing Center for Infectious Disease"/>
            <person name="Wu L."/>
            <person name="Ma J."/>
        </authorList>
    </citation>
    <scope>NUCLEOTIDE SEQUENCE [LARGE SCALE GENOMIC DNA]</scope>
    <source>
        <strain evidence="6">CECT 8482</strain>
    </source>
</reference>
<keyword evidence="1" id="KW-0949">S-adenosyl-L-methionine</keyword>
<dbReference type="Gene3D" id="2.40.30.70">
    <property type="entry name" value="YaeB-like"/>
    <property type="match status" value="1"/>
</dbReference>
<evidence type="ECO:0000313" key="4">
    <source>
        <dbReference type="EMBL" id="MDN3713567.1"/>
    </source>
</evidence>
<accession>A0ABT8D9V5</accession>
<dbReference type="PROSITE" id="PS51668">
    <property type="entry name" value="TSAA_2"/>
    <property type="match status" value="1"/>
</dbReference>
<dbReference type="PANTHER" id="PTHR12818">
    <property type="entry name" value="TRNA (ADENINE(37)-N6)-METHYLTRANSFERASE"/>
    <property type="match status" value="1"/>
</dbReference>
<dbReference type="InterPro" id="IPR036413">
    <property type="entry name" value="YaeB-like_sf"/>
</dbReference>
<proteinExistence type="inferred from homology"/>
<protein>
    <submittedName>
        <fullName evidence="4">SAM-dependent methyltransferase</fullName>
    </submittedName>
</protein>
<evidence type="ECO:0000256" key="1">
    <source>
        <dbReference type="ARBA" id="ARBA00022691"/>
    </source>
</evidence>
<gene>
    <name evidence="4" type="ORF">QWZ10_20775</name>
    <name evidence="5" type="ORF">QWZ10_22365</name>
</gene>
<organism evidence="4 6">
    <name type="scientific">Paracoccus cavernae</name>
    <dbReference type="NCBI Taxonomy" id="1571207"/>
    <lineage>
        <taxon>Bacteria</taxon>
        <taxon>Pseudomonadati</taxon>
        <taxon>Pseudomonadota</taxon>
        <taxon>Alphaproteobacteria</taxon>
        <taxon>Rhodobacterales</taxon>
        <taxon>Paracoccaceae</taxon>
        <taxon>Paracoccus</taxon>
    </lineage>
</organism>
<dbReference type="GO" id="GO:0008168">
    <property type="term" value="F:methyltransferase activity"/>
    <property type="evidence" value="ECO:0007669"/>
    <property type="project" value="UniProtKB-KW"/>
</dbReference>
<dbReference type="Proteomes" id="UP001243846">
    <property type="component" value="Unassembled WGS sequence"/>
</dbReference>
<dbReference type="GO" id="GO:0032259">
    <property type="term" value="P:methylation"/>
    <property type="evidence" value="ECO:0007669"/>
    <property type="project" value="UniProtKB-KW"/>
</dbReference>
<reference evidence="4" key="1">
    <citation type="journal article" date="2014" name="Int. J. Syst. Evol. Microbiol.">
        <title>Complete genome of a new Firmicutes species belonging to the dominant human colonic microbiota ('Ruminococcus bicirculans') reveals two chromosomes and a selective capacity to utilize plant glucans.</title>
        <authorList>
            <consortium name="NISC Comparative Sequencing Program"/>
            <person name="Wegmann U."/>
            <person name="Louis P."/>
            <person name="Goesmann A."/>
            <person name="Henrissat B."/>
            <person name="Duncan S.H."/>
            <person name="Flint H.J."/>
        </authorList>
    </citation>
    <scope>NUCLEOTIDE SEQUENCE</scope>
    <source>
        <strain evidence="4">CECT 8482</strain>
    </source>
</reference>
<dbReference type="InterPro" id="IPR040372">
    <property type="entry name" value="YaeB-like"/>
</dbReference>
<dbReference type="InterPro" id="IPR023370">
    <property type="entry name" value="TrmO-like_N"/>
</dbReference>
<evidence type="ECO:0000313" key="5">
    <source>
        <dbReference type="EMBL" id="MDN3713820.1"/>
    </source>
</evidence>
<comment type="caution">
    <text evidence="4">The sequence shown here is derived from an EMBL/GenBank/DDBJ whole genome shotgun (WGS) entry which is preliminary data.</text>
</comment>
<dbReference type="CDD" id="cd09281">
    <property type="entry name" value="UPF0066"/>
    <property type="match status" value="1"/>
</dbReference>
<dbReference type="PANTHER" id="PTHR12818:SF0">
    <property type="entry name" value="TRNA (ADENINE(37)-N6)-METHYLTRANSFERASE"/>
    <property type="match status" value="1"/>
</dbReference>